<evidence type="ECO:0000313" key="1">
    <source>
        <dbReference type="EMBL" id="KAH7958786.1"/>
    </source>
</evidence>
<sequence length="237" mass="26896">MHQTTQEANTNRVPSQIHRGAARKEEQKQLLGSNRDTALTRLQKLSWEDELPEEIKTPWTAWCADVIQLGFIKIPRCVRDGLYGAVEKVELHIFVDASLKAYGACAYLRTVDDGGNTATSLIVAKSRVAPTKILTLPKLELMAAVVEARLLKYPDAREPSPLCPAHFLVGSSFLASPERTSSGDEARSAQATRHDLSKKLRYRQKLLDQLWIRWKKEYILELRTLHLTHRIRVAVYK</sequence>
<evidence type="ECO:0000313" key="2">
    <source>
        <dbReference type="Proteomes" id="UP000821865"/>
    </source>
</evidence>
<dbReference type="EMBL" id="CM023472">
    <property type="protein sequence ID" value="KAH7958786.1"/>
    <property type="molecule type" value="Genomic_DNA"/>
</dbReference>
<comment type="caution">
    <text evidence="1">The sequence shown here is derived from an EMBL/GenBank/DDBJ whole genome shotgun (WGS) entry which is preliminary data.</text>
</comment>
<reference evidence="1" key="1">
    <citation type="submission" date="2020-05" db="EMBL/GenBank/DDBJ databases">
        <title>Large-scale comparative analyses of tick genomes elucidate their genetic diversity and vector capacities.</title>
        <authorList>
            <person name="Jia N."/>
            <person name="Wang J."/>
            <person name="Shi W."/>
            <person name="Du L."/>
            <person name="Sun Y."/>
            <person name="Zhan W."/>
            <person name="Jiang J."/>
            <person name="Wang Q."/>
            <person name="Zhang B."/>
            <person name="Ji P."/>
            <person name="Sakyi L.B."/>
            <person name="Cui X."/>
            <person name="Yuan T."/>
            <person name="Jiang B."/>
            <person name="Yang W."/>
            <person name="Lam T.T.-Y."/>
            <person name="Chang Q."/>
            <person name="Ding S."/>
            <person name="Wang X."/>
            <person name="Zhu J."/>
            <person name="Ruan X."/>
            <person name="Zhao L."/>
            <person name="Wei J."/>
            <person name="Que T."/>
            <person name="Du C."/>
            <person name="Cheng J."/>
            <person name="Dai P."/>
            <person name="Han X."/>
            <person name="Huang E."/>
            <person name="Gao Y."/>
            <person name="Liu J."/>
            <person name="Shao H."/>
            <person name="Ye R."/>
            <person name="Li L."/>
            <person name="Wei W."/>
            <person name="Wang X."/>
            <person name="Wang C."/>
            <person name="Yang T."/>
            <person name="Huo Q."/>
            <person name="Li W."/>
            <person name="Guo W."/>
            <person name="Chen H."/>
            <person name="Zhou L."/>
            <person name="Ni X."/>
            <person name="Tian J."/>
            <person name="Zhou Y."/>
            <person name="Sheng Y."/>
            <person name="Liu T."/>
            <person name="Pan Y."/>
            <person name="Xia L."/>
            <person name="Li J."/>
            <person name="Zhao F."/>
            <person name="Cao W."/>
        </authorList>
    </citation>
    <scope>NUCLEOTIDE SEQUENCE</scope>
    <source>
        <strain evidence="1">Dsil-2018</strain>
    </source>
</reference>
<organism evidence="1 2">
    <name type="scientific">Dermacentor silvarum</name>
    <name type="common">Tick</name>
    <dbReference type="NCBI Taxonomy" id="543639"/>
    <lineage>
        <taxon>Eukaryota</taxon>
        <taxon>Metazoa</taxon>
        <taxon>Ecdysozoa</taxon>
        <taxon>Arthropoda</taxon>
        <taxon>Chelicerata</taxon>
        <taxon>Arachnida</taxon>
        <taxon>Acari</taxon>
        <taxon>Parasitiformes</taxon>
        <taxon>Ixodida</taxon>
        <taxon>Ixodoidea</taxon>
        <taxon>Ixodidae</taxon>
        <taxon>Rhipicephalinae</taxon>
        <taxon>Dermacentor</taxon>
    </lineage>
</organism>
<proteinExistence type="predicted"/>
<dbReference type="Proteomes" id="UP000821865">
    <property type="component" value="Chromosome 3"/>
</dbReference>
<accession>A0ACB8D344</accession>
<name>A0ACB8D344_DERSI</name>
<gene>
    <name evidence="1" type="ORF">HPB49_005075</name>
</gene>
<keyword evidence="2" id="KW-1185">Reference proteome</keyword>
<protein>
    <submittedName>
        <fullName evidence="1">Uncharacterized protein</fullName>
    </submittedName>
</protein>